<keyword evidence="2" id="KW-1185">Reference proteome</keyword>
<dbReference type="EMBL" id="WJQU01000003">
    <property type="protein sequence ID" value="KAJ6638385.1"/>
    <property type="molecule type" value="Genomic_DNA"/>
</dbReference>
<evidence type="ECO:0000313" key="1">
    <source>
        <dbReference type="EMBL" id="KAJ6638385.1"/>
    </source>
</evidence>
<reference evidence="1" key="1">
    <citation type="submission" date="2022-07" db="EMBL/GenBank/DDBJ databases">
        <authorList>
            <person name="Trinca V."/>
            <person name="Uliana J.V.C."/>
            <person name="Torres T.T."/>
            <person name="Ward R.J."/>
            <person name="Monesi N."/>
        </authorList>
    </citation>
    <scope>NUCLEOTIDE SEQUENCE</scope>
    <source>
        <strain evidence="1">HSMRA1968</strain>
        <tissue evidence="1">Whole embryos</tissue>
    </source>
</reference>
<protein>
    <submittedName>
        <fullName evidence="1">Uncharacterized protein</fullName>
    </submittedName>
</protein>
<dbReference type="AlphaFoldDB" id="A0A9Q0RY16"/>
<comment type="caution">
    <text evidence="1">The sequence shown here is derived from an EMBL/GenBank/DDBJ whole genome shotgun (WGS) entry which is preliminary data.</text>
</comment>
<sequence>MTSEESICNNGKVIGQVPGSGLNLFI</sequence>
<organism evidence="1 2">
    <name type="scientific">Pseudolycoriella hygida</name>
    <dbReference type="NCBI Taxonomy" id="35572"/>
    <lineage>
        <taxon>Eukaryota</taxon>
        <taxon>Metazoa</taxon>
        <taxon>Ecdysozoa</taxon>
        <taxon>Arthropoda</taxon>
        <taxon>Hexapoda</taxon>
        <taxon>Insecta</taxon>
        <taxon>Pterygota</taxon>
        <taxon>Neoptera</taxon>
        <taxon>Endopterygota</taxon>
        <taxon>Diptera</taxon>
        <taxon>Nematocera</taxon>
        <taxon>Sciaroidea</taxon>
        <taxon>Sciaridae</taxon>
        <taxon>Pseudolycoriella</taxon>
    </lineage>
</organism>
<gene>
    <name evidence="1" type="ORF">Bhyg_11120</name>
</gene>
<name>A0A9Q0RY16_9DIPT</name>
<dbReference type="Proteomes" id="UP001151699">
    <property type="component" value="Chromosome X"/>
</dbReference>
<evidence type="ECO:0000313" key="2">
    <source>
        <dbReference type="Proteomes" id="UP001151699"/>
    </source>
</evidence>
<accession>A0A9Q0RY16</accession>
<proteinExistence type="predicted"/>